<gene>
    <name evidence="1" type="ORF">JIG36_00905</name>
</gene>
<dbReference type="Proteomes" id="UP000632138">
    <property type="component" value="Unassembled WGS sequence"/>
</dbReference>
<evidence type="ECO:0000313" key="2">
    <source>
        <dbReference type="Proteomes" id="UP000632138"/>
    </source>
</evidence>
<proteinExistence type="predicted"/>
<accession>A0ABS2A2Q2</accession>
<name>A0ABS2A2Q2_9ACTN</name>
<evidence type="ECO:0000313" key="1">
    <source>
        <dbReference type="EMBL" id="MBM2614112.1"/>
    </source>
</evidence>
<dbReference type="Gene3D" id="2.30.110.10">
    <property type="entry name" value="Electron Transport, Fmn-binding Protein, Chain A"/>
    <property type="match status" value="1"/>
</dbReference>
<reference evidence="1 2" key="1">
    <citation type="submission" date="2021-01" db="EMBL/GenBank/DDBJ databases">
        <title>Actinoplanes sp. nov. LDG1-06 isolated from lichen.</title>
        <authorList>
            <person name="Saeng-In P."/>
            <person name="Phongsopitanun W."/>
            <person name="Kanchanasin P."/>
            <person name="Yuki M."/>
            <person name="Kudo T."/>
            <person name="Ohkuma M."/>
            <person name="Tanasupawat S."/>
        </authorList>
    </citation>
    <scope>NUCLEOTIDE SEQUENCE [LARGE SCALE GENOMIC DNA]</scope>
    <source>
        <strain evidence="1 2">LDG1-06</strain>
    </source>
</reference>
<dbReference type="SUPFAM" id="SSF50475">
    <property type="entry name" value="FMN-binding split barrel"/>
    <property type="match status" value="1"/>
</dbReference>
<comment type="caution">
    <text evidence="1">The sequence shown here is derived from an EMBL/GenBank/DDBJ whole genome shotgun (WGS) entry which is preliminary data.</text>
</comment>
<dbReference type="RefSeq" id="WP_203374032.1">
    <property type="nucleotide sequence ID" value="NZ_JAENHP010000001.1"/>
</dbReference>
<organism evidence="1 2">
    <name type="scientific">Paractinoplanes ovalisporus</name>
    <dbReference type="NCBI Taxonomy" id="2810368"/>
    <lineage>
        <taxon>Bacteria</taxon>
        <taxon>Bacillati</taxon>
        <taxon>Actinomycetota</taxon>
        <taxon>Actinomycetes</taxon>
        <taxon>Micromonosporales</taxon>
        <taxon>Micromonosporaceae</taxon>
        <taxon>Paractinoplanes</taxon>
    </lineage>
</organism>
<dbReference type="EMBL" id="JAENHP010000001">
    <property type="protein sequence ID" value="MBM2614112.1"/>
    <property type="molecule type" value="Genomic_DNA"/>
</dbReference>
<keyword evidence="2" id="KW-1185">Reference proteome</keyword>
<sequence>MDSLIDAYRTCELLTVSRDGTPIAWPTIGIRRPDGTFLISTSIGLPQKAFNVRRDGRVAVLFSDPTASGLDAPEQVLMQGTATCPDELVTTPGPWADLWLRIRRLQPSSTYHRVPGLRRFMDWYYMRLLITVTPARTALLPPYRPSRAPEPIGDTAFPAVQRMSGFGGAVLSAYDADGLPTMRRVHPAAVDGMFVFEAGEETAPGRASLLWHSHDDKVDSLKAFVVAGDLTRSGSTWKLTPSRYVSTADRMGPVTMVRTIRGLRRTAARYLTRRDLTRPAIAWDAFIRTERAAAERGDRVPR</sequence>
<dbReference type="InterPro" id="IPR012349">
    <property type="entry name" value="Split_barrel_FMN-bd"/>
</dbReference>
<protein>
    <submittedName>
        <fullName evidence="1">Pyridoxamine 5'-phosphate oxidase family protein</fullName>
    </submittedName>
</protein>